<proteinExistence type="predicted"/>
<reference evidence="1 2" key="1">
    <citation type="submission" date="2010-04" db="EMBL/GenBank/DDBJ databases">
        <authorList>
            <person name="Muzny D."/>
            <person name="Qin X."/>
            <person name="Deng J."/>
            <person name="Jiang H."/>
            <person name="Liu Y."/>
            <person name="Qu J."/>
            <person name="Song X.-Z."/>
            <person name="Zhang L."/>
            <person name="Thornton R."/>
            <person name="Coyle M."/>
            <person name="Francisco L."/>
            <person name="Jackson L."/>
            <person name="Javaid M."/>
            <person name="Korchina V."/>
            <person name="Kovar C."/>
            <person name="Mata R."/>
            <person name="Mathew T."/>
            <person name="Ngo R."/>
            <person name="Nguyen L."/>
            <person name="Nguyen N."/>
            <person name="Okwuonu G."/>
            <person name="Ongeri F."/>
            <person name="Pham C."/>
            <person name="Simmons D."/>
            <person name="Wilczek-Boney K."/>
            <person name="Hale W."/>
            <person name="Jakkamsetti A."/>
            <person name="Pham P."/>
            <person name="Ruth R."/>
            <person name="San Lucas F."/>
            <person name="Warren J."/>
            <person name="Zhang J."/>
            <person name="Zhao Z."/>
            <person name="Zhou C."/>
            <person name="Zhu D."/>
            <person name="Lee S."/>
            <person name="Bess C."/>
            <person name="Blankenburg K."/>
            <person name="Forbes L."/>
            <person name="Fu Q."/>
            <person name="Gubbala S."/>
            <person name="Hirani K."/>
            <person name="Jayaseelan J.C."/>
            <person name="Lara F."/>
            <person name="Munidasa M."/>
            <person name="Palculict T."/>
            <person name="Patil S."/>
            <person name="Pu L.-L."/>
            <person name="Saada N."/>
            <person name="Tang L."/>
            <person name="Weissenberger G."/>
            <person name="Zhu Y."/>
            <person name="Hemphill L."/>
            <person name="Shang Y."/>
            <person name="Youmans B."/>
            <person name="Ayvaz T."/>
            <person name="Ross M."/>
            <person name="Santibanez J."/>
            <person name="Aqrawi P."/>
            <person name="Gross S."/>
            <person name="Joshi V."/>
            <person name="Fowler G."/>
            <person name="Nazareth L."/>
            <person name="Reid J."/>
            <person name="Worley K."/>
            <person name="Petrosino J."/>
            <person name="Highlander S."/>
            <person name="Gibbs R."/>
        </authorList>
    </citation>
    <scope>NUCLEOTIDE SEQUENCE [LARGE SCALE GENOMIC DNA]</scope>
    <source>
        <strain evidence="1 2">ATCC BAA-614</strain>
    </source>
</reference>
<name>D5P5J4_9MYCO</name>
<gene>
    <name evidence="1" type="ORF">HMPREF0591_1438</name>
</gene>
<comment type="caution">
    <text evidence="1">The sequence shown here is derived from an EMBL/GenBank/DDBJ whole genome shotgun (WGS) entry which is preliminary data.</text>
</comment>
<feature type="non-terminal residue" evidence="1">
    <location>
        <position position="45"/>
    </location>
</feature>
<dbReference type="EMBL" id="ADNV01000102">
    <property type="protein sequence ID" value="EFG78671.1"/>
    <property type="molecule type" value="Genomic_DNA"/>
</dbReference>
<sequence>MLGGYTTGLSTQPLRRVDQLHTMGMLLLRRGLKALRIRHRPRATQ</sequence>
<dbReference type="Proteomes" id="UP000003653">
    <property type="component" value="Unassembled WGS sequence"/>
</dbReference>
<dbReference type="HOGENOM" id="CLU_3209469_0_0_11"/>
<evidence type="ECO:0000313" key="1">
    <source>
        <dbReference type="EMBL" id="EFG78671.1"/>
    </source>
</evidence>
<accession>D5P5J4</accession>
<protein>
    <submittedName>
        <fullName evidence="1">Uncharacterized protein</fullName>
    </submittedName>
</protein>
<dbReference type="AlphaFoldDB" id="D5P5J4"/>
<keyword evidence="2" id="KW-1185">Reference proteome</keyword>
<organism evidence="1 2">
    <name type="scientific">Mycobacterium parascrofulaceum ATCC BAA-614</name>
    <dbReference type="NCBI Taxonomy" id="525368"/>
    <lineage>
        <taxon>Bacteria</taxon>
        <taxon>Bacillati</taxon>
        <taxon>Actinomycetota</taxon>
        <taxon>Actinomycetes</taxon>
        <taxon>Mycobacteriales</taxon>
        <taxon>Mycobacteriaceae</taxon>
        <taxon>Mycobacterium</taxon>
        <taxon>Mycobacterium simiae complex</taxon>
    </lineage>
</organism>
<evidence type="ECO:0000313" key="2">
    <source>
        <dbReference type="Proteomes" id="UP000003653"/>
    </source>
</evidence>